<dbReference type="Pfam" id="PF01355">
    <property type="entry name" value="HIPIP"/>
    <property type="match status" value="1"/>
</dbReference>
<dbReference type="SUPFAM" id="SSF57652">
    <property type="entry name" value="HIPIP (high potential iron protein)"/>
    <property type="match status" value="1"/>
</dbReference>
<dbReference type="GO" id="GO:0046872">
    <property type="term" value="F:metal ion binding"/>
    <property type="evidence" value="ECO:0007669"/>
    <property type="project" value="UniProtKB-KW"/>
</dbReference>
<keyword evidence="3" id="KW-0479">Metal-binding</keyword>
<evidence type="ECO:0000256" key="2">
    <source>
        <dbReference type="ARBA" id="ARBA00022485"/>
    </source>
</evidence>
<dbReference type="KEGG" id="halu:HUG12_20580"/>
<evidence type="ECO:0000256" key="7">
    <source>
        <dbReference type="SAM" id="MobiDB-lite"/>
    </source>
</evidence>
<dbReference type="InterPro" id="IPR036369">
    <property type="entry name" value="HIPIP_sf"/>
</dbReference>
<dbReference type="GO" id="GO:0019646">
    <property type="term" value="P:aerobic electron transport chain"/>
    <property type="evidence" value="ECO:0007669"/>
    <property type="project" value="InterPro"/>
</dbReference>
<dbReference type="GO" id="GO:0051539">
    <property type="term" value="F:4 iron, 4 sulfur cluster binding"/>
    <property type="evidence" value="ECO:0007669"/>
    <property type="project" value="UniProtKB-KW"/>
</dbReference>
<dbReference type="InterPro" id="IPR000170">
    <property type="entry name" value="High_potential_FeS_prot"/>
</dbReference>
<protein>
    <submittedName>
        <fullName evidence="9">High-potential iron-sulfur protein</fullName>
    </submittedName>
</protein>
<evidence type="ECO:0000313" key="10">
    <source>
        <dbReference type="Proteomes" id="UP000509626"/>
    </source>
</evidence>
<reference evidence="9 10" key="1">
    <citation type="submission" date="2020-06" db="EMBL/GenBank/DDBJ databases">
        <title>NJ-3-1, isolated from saline soil.</title>
        <authorList>
            <person name="Cui H.L."/>
            <person name="Shi X."/>
        </authorList>
    </citation>
    <scope>NUCLEOTIDE SEQUENCE [LARGE SCALE GENOMIC DNA]</scope>
    <source>
        <strain evidence="9 10">NJ-3-1</strain>
        <plasmid evidence="9 10">unnamed1</plasmid>
    </source>
</reference>
<keyword evidence="6" id="KW-0411">Iron-sulfur</keyword>
<dbReference type="RefSeq" id="WP_179270771.1">
    <property type="nucleotide sequence ID" value="NZ_CP058580.1"/>
</dbReference>
<evidence type="ECO:0000256" key="3">
    <source>
        <dbReference type="ARBA" id="ARBA00022723"/>
    </source>
</evidence>
<feature type="domain" description="High potential iron-sulfur proteins family profile" evidence="8">
    <location>
        <begin position="11"/>
        <end position="111"/>
    </location>
</feature>
<name>A0A7D5LDS2_9EURY</name>
<dbReference type="OrthoDB" id="380607at2157"/>
<keyword evidence="10" id="KW-1185">Reference proteome</keyword>
<sequence>MQPSTLSHASALLWNYLRYGDRGVDAVAERVHDAAHDLPNGKFDKRSARYLPQSPFPPLLWRPQCGRCQFWEEGGPGESGRCHVVGRPDDGFGGEAIHPRGWCALFTPPSDEPAFAWVRERLIPDGASSVRGEYHPSVRNESAGGEPSPRRERTIPVTGPDDDG</sequence>
<keyword evidence="4" id="KW-0249">Electron transport</keyword>
<dbReference type="PROSITE" id="PS51373">
    <property type="entry name" value="HIPIP"/>
    <property type="match status" value="1"/>
</dbReference>
<evidence type="ECO:0000256" key="5">
    <source>
        <dbReference type="ARBA" id="ARBA00023004"/>
    </source>
</evidence>
<dbReference type="Proteomes" id="UP000509626">
    <property type="component" value="Plasmid unnamed1"/>
</dbReference>
<evidence type="ECO:0000256" key="6">
    <source>
        <dbReference type="ARBA" id="ARBA00023014"/>
    </source>
</evidence>
<dbReference type="GeneID" id="56039909"/>
<dbReference type="EMBL" id="CP058580">
    <property type="protein sequence ID" value="QLG64188.1"/>
    <property type="molecule type" value="Genomic_DNA"/>
</dbReference>
<keyword evidence="1" id="KW-0813">Transport</keyword>
<evidence type="ECO:0000256" key="4">
    <source>
        <dbReference type="ARBA" id="ARBA00022982"/>
    </source>
</evidence>
<keyword evidence="2" id="KW-0004">4Fe-4S</keyword>
<feature type="region of interest" description="Disordered" evidence="7">
    <location>
        <begin position="128"/>
        <end position="164"/>
    </location>
</feature>
<dbReference type="GO" id="GO:0009055">
    <property type="term" value="F:electron transfer activity"/>
    <property type="evidence" value="ECO:0007669"/>
    <property type="project" value="InterPro"/>
</dbReference>
<evidence type="ECO:0000313" key="9">
    <source>
        <dbReference type="EMBL" id="QLG64188.1"/>
    </source>
</evidence>
<accession>A0A7D5LDS2</accession>
<evidence type="ECO:0000256" key="1">
    <source>
        <dbReference type="ARBA" id="ARBA00022448"/>
    </source>
</evidence>
<gene>
    <name evidence="9" type="ORF">HUG12_20580</name>
</gene>
<dbReference type="Gene3D" id="4.10.490.10">
    <property type="entry name" value="High potential iron-sulphur protein"/>
    <property type="match status" value="1"/>
</dbReference>
<dbReference type="AlphaFoldDB" id="A0A7D5LDS2"/>
<evidence type="ECO:0000259" key="8">
    <source>
        <dbReference type="PROSITE" id="PS51373"/>
    </source>
</evidence>
<keyword evidence="5" id="KW-0408">Iron</keyword>
<keyword evidence="9" id="KW-0614">Plasmid</keyword>
<proteinExistence type="predicted"/>
<geneLocation type="plasmid" evidence="9 10">
    <name>unnamed1</name>
</geneLocation>
<organism evidence="9 10">
    <name type="scientific">Halorarum salinum</name>
    <dbReference type="NCBI Taxonomy" id="2743089"/>
    <lineage>
        <taxon>Archaea</taxon>
        <taxon>Methanobacteriati</taxon>
        <taxon>Methanobacteriota</taxon>
        <taxon>Stenosarchaea group</taxon>
        <taxon>Halobacteria</taxon>
        <taxon>Halobacteriales</taxon>
        <taxon>Haloferacaceae</taxon>
        <taxon>Halorarum</taxon>
    </lineage>
</organism>